<sequence length="29" mass="3562">MIDKEKVHMHEHSLSIFFLYDFLLMVQPL</sequence>
<dbReference type="EMBL" id="QRDZ01000021">
    <property type="protein sequence ID" value="RED65164.1"/>
    <property type="molecule type" value="Genomic_DNA"/>
</dbReference>
<evidence type="ECO:0000313" key="1">
    <source>
        <dbReference type="EMBL" id="RED65164.1"/>
    </source>
</evidence>
<reference evidence="1 2" key="1">
    <citation type="submission" date="2018-07" db="EMBL/GenBank/DDBJ databases">
        <title>Genomic Encyclopedia of Type Strains, Phase III (KMG-III): the genomes of soil and plant-associated and newly described type strains.</title>
        <authorList>
            <person name="Whitman W."/>
        </authorList>
    </citation>
    <scope>NUCLEOTIDE SEQUENCE [LARGE SCALE GENOMIC DNA]</scope>
    <source>
        <strain evidence="1 2">CECT 7287</strain>
    </source>
</reference>
<dbReference type="AlphaFoldDB" id="A0A3D9ITU7"/>
<dbReference type="Proteomes" id="UP000256977">
    <property type="component" value="Unassembled WGS sequence"/>
</dbReference>
<proteinExistence type="predicted"/>
<comment type="caution">
    <text evidence="1">The sequence shown here is derived from an EMBL/GenBank/DDBJ whole genome shotgun (WGS) entry which is preliminary data.</text>
</comment>
<organism evidence="1 2">
    <name type="scientific">Cohnella phaseoli</name>
    <dbReference type="NCBI Taxonomy" id="456490"/>
    <lineage>
        <taxon>Bacteria</taxon>
        <taxon>Bacillati</taxon>
        <taxon>Bacillota</taxon>
        <taxon>Bacilli</taxon>
        <taxon>Bacillales</taxon>
        <taxon>Paenibacillaceae</taxon>
        <taxon>Cohnella</taxon>
    </lineage>
</organism>
<gene>
    <name evidence="1" type="ORF">DFP98_12155</name>
</gene>
<name>A0A3D9ITU7_9BACL</name>
<accession>A0A3D9ITU7</accession>
<keyword evidence="2" id="KW-1185">Reference proteome</keyword>
<evidence type="ECO:0000313" key="2">
    <source>
        <dbReference type="Proteomes" id="UP000256977"/>
    </source>
</evidence>
<protein>
    <submittedName>
        <fullName evidence="1">Uncharacterized protein</fullName>
    </submittedName>
</protein>